<reference evidence="1 2" key="1">
    <citation type="journal article" date="2012" name="J. Virol.">
        <title>Genome of Klebsiella sp.-Infecting Bacteriophage vB_KleM_RaK2.</title>
        <authorList>
            <person name="Simoliunas E."/>
            <person name="Kaliniene L."/>
            <person name="Truncaite L."/>
            <person name="Klausa V."/>
            <person name="Zajanckauskaite A."/>
            <person name="Meskys R."/>
        </authorList>
    </citation>
    <scope>NUCLEOTIDE SEQUENCE [LARGE SCALE GENOMIC DNA]</scope>
</reference>
<dbReference type="Proteomes" id="UP000007524">
    <property type="component" value="Segment"/>
</dbReference>
<dbReference type="KEGG" id="vg:14012737"/>
<evidence type="ECO:0000313" key="2">
    <source>
        <dbReference type="Proteomes" id="UP000007524"/>
    </source>
</evidence>
<protein>
    <recommendedName>
        <fullName evidence="3">DNA modification protein Mom-like protein</fullName>
    </recommendedName>
</protein>
<sequence length="194" mass="22729">MKIKDMEVRLCERGEISSFIEEHHYSKNINGCITDYCFKLTYNNEIIGAMFYGKMAMANQYKRFVDREEDCIELRRLCCIDDTPKNTESFFIGKTLKWLKKNTQIKVVVSYADQEYGHSGIIYKASNFEYNGFKKGAKVIIHNGKQYHDKAIRTKYKGKLKPFAQRLKDALDSGDAYYKQTAGKHTYTYKLRKT</sequence>
<dbReference type="OrthoDB" id="14132at10239"/>
<dbReference type="Pfam" id="PF25680">
    <property type="entry name" value="Mom"/>
    <property type="match status" value="1"/>
</dbReference>
<gene>
    <name evidence="1" type="ORF">RaK2_00149</name>
</gene>
<dbReference type="RefSeq" id="YP_007007304.1">
    <property type="nucleotide sequence ID" value="NC_019526.1"/>
</dbReference>
<dbReference type="InterPro" id="IPR057895">
    <property type="entry name" value="Mom"/>
</dbReference>
<keyword evidence="2" id="KW-1185">Reference proteome</keyword>
<dbReference type="EMBL" id="JQ513383">
    <property type="protein sequence ID" value="AFA44422.1"/>
    <property type="molecule type" value="Genomic_DNA"/>
</dbReference>
<dbReference type="GeneID" id="14012737"/>
<name>H6X3V6_9CAUD</name>
<evidence type="ECO:0000313" key="1">
    <source>
        <dbReference type="EMBL" id="AFA44422.1"/>
    </source>
</evidence>
<accession>H6X3V6</accession>
<proteinExistence type="predicted"/>
<organism evidence="1 2">
    <name type="scientific">Klebsiella phage vB_KleM_RaK2</name>
    <dbReference type="NCBI Taxonomy" id="1147094"/>
    <lineage>
        <taxon>Viruses</taxon>
        <taxon>Duplodnaviria</taxon>
        <taxon>Heunggongvirae</taxon>
        <taxon>Uroviricota</taxon>
        <taxon>Caudoviricetes</taxon>
        <taxon>Alcyoneusvirus</taxon>
        <taxon>Alcyoneusvirus RaK2</taxon>
    </lineage>
</organism>
<evidence type="ECO:0008006" key="3">
    <source>
        <dbReference type="Google" id="ProtNLM"/>
    </source>
</evidence>